<feature type="active site" evidence="4">
    <location>
        <position position="60"/>
    </location>
</feature>
<keyword evidence="7" id="KW-1185">Reference proteome</keyword>
<dbReference type="Gene3D" id="3.40.50.180">
    <property type="entry name" value="Methylesterase CheB, C-terminal domain"/>
    <property type="match status" value="1"/>
</dbReference>
<keyword evidence="1 4" id="KW-0378">Hydrolase</keyword>
<accession>A0A6I0F0R5</accession>
<evidence type="ECO:0000313" key="6">
    <source>
        <dbReference type="EMBL" id="KAB2954556.1"/>
    </source>
</evidence>
<name>A0A6I0F0R5_9FIRM</name>
<dbReference type="Pfam" id="PF01339">
    <property type="entry name" value="CheB_methylest"/>
    <property type="match status" value="1"/>
</dbReference>
<dbReference type="CDD" id="cd16432">
    <property type="entry name" value="CheB_Rec"/>
    <property type="match status" value="1"/>
</dbReference>
<reference evidence="6 7" key="1">
    <citation type="submission" date="2019-10" db="EMBL/GenBank/DDBJ databases">
        <title>Whole-genome sequence of the extremophile Heliorestis acidaminivorans DSM 24790.</title>
        <authorList>
            <person name="Kyndt J.A."/>
            <person name="Meyer T.E."/>
        </authorList>
    </citation>
    <scope>NUCLEOTIDE SEQUENCE [LARGE SCALE GENOMIC DNA]</scope>
    <source>
        <strain evidence="6 7">DSM 24790</strain>
    </source>
</reference>
<comment type="caution">
    <text evidence="6">The sequence shown here is derived from an EMBL/GenBank/DDBJ whole genome shotgun (WGS) entry which is preliminary data.</text>
</comment>
<dbReference type="GO" id="GO:0008984">
    <property type="term" value="F:protein-glutamate methylesterase activity"/>
    <property type="evidence" value="ECO:0007669"/>
    <property type="project" value="UniProtKB-EC"/>
</dbReference>
<dbReference type="Proteomes" id="UP000468766">
    <property type="component" value="Unassembled WGS sequence"/>
</dbReference>
<dbReference type="PANTHER" id="PTHR42872">
    <property type="entry name" value="PROTEIN-GLUTAMATE METHYLESTERASE/PROTEIN-GLUTAMINE GLUTAMINASE"/>
    <property type="match status" value="1"/>
</dbReference>
<evidence type="ECO:0000256" key="2">
    <source>
        <dbReference type="ARBA" id="ARBA00039140"/>
    </source>
</evidence>
<keyword evidence="4" id="KW-0145">Chemotaxis</keyword>
<dbReference type="InterPro" id="IPR035909">
    <property type="entry name" value="CheB_C"/>
</dbReference>
<evidence type="ECO:0000256" key="1">
    <source>
        <dbReference type="ARBA" id="ARBA00022801"/>
    </source>
</evidence>
<feature type="active site" evidence="4">
    <location>
        <position position="33"/>
    </location>
</feature>
<dbReference type="GO" id="GO:0000156">
    <property type="term" value="F:phosphorelay response regulator activity"/>
    <property type="evidence" value="ECO:0007669"/>
    <property type="project" value="InterPro"/>
</dbReference>
<comment type="catalytic activity">
    <reaction evidence="3">
        <text>[protein]-L-glutamate 5-O-methyl ester + H2O = L-glutamyl-[protein] + methanol + H(+)</text>
        <dbReference type="Rhea" id="RHEA:23236"/>
        <dbReference type="Rhea" id="RHEA-COMP:10208"/>
        <dbReference type="Rhea" id="RHEA-COMP:10311"/>
        <dbReference type="ChEBI" id="CHEBI:15377"/>
        <dbReference type="ChEBI" id="CHEBI:15378"/>
        <dbReference type="ChEBI" id="CHEBI:17790"/>
        <dbReference type="ChEBI" id="CHEBI:29973"/>
        <dbReference type="ChEBI" id="CHEBI:82795"/>
        <dbReference type="EC" id="3.1.1.61"/>
    </reaction>
</comment>
<dbReference type="PROSITE" id="PS50122">
    <property type="entry name" value="CHEB"/>
    <property type="match status" value="1"/>
</dbReference>
<dbReference type="EMBL" id="WBXO01000001">
    <property type="protein sequence ID" value="KAB2954556.1"/>
    <property type="molecule type" value="Genomic_DNA"/>
</dbReference>
<dbReference type="InterPro" id="IPR000673">
    <property type="entry name" value="Sig_transdc_resp-reg_Me-estase"/>
</dbReference>
<dbReference type="AlphaFoldDB" id="A0A6I0F0R5"/>
<dbReference type="GO" id="GO:0006935">
    <property type="term" value="P:chemotaxis"/>
    <property type="evidence" value="ECO:0007669"/>
    <property type="project" value="UniProtKB-UniRule"/>
</dbReference>
<protein>
    <recommendedName>
        <fullName evidence="2">protein-glutamate methylesterase</fullName>
        <ecNumber evidence="2">3.1.1.61</ecNumber>
    </recommendedName>
</protein>
<feature type="domain" description="CheB-type methylesterase" evidence="5">
    <location>
        <begin position="21"/>
        <end position="211"/>
    </location>
</feature>
<feature type="active site" evidence="4">
    <location>
        <position position="153"/>
    </location>
</feature>
<dbReference type="GO" id="GO:0005737">
    <property type="term" value="C:cytoplasm"/>
    <property type="evidence" value="ECO:0007669"/>
    <property type="project" value="InterPro"/>
</dbReference>
<evidence type="ECO:0000256" key="3">
    <source>
        <dbReference type="ARBA" id="ARBA00048267"/>
    </source>
</evidence>
<organism evidence="6 7">
    <name type="scientific">Heliorestis acidaminivorans</name>
    <dbReference type="NCBI Taxonomy" id="553427"/>
    <lineage>
        <taxon>Bacteria</taxon>
        <taxon>Bacillati</taxon>
        <taxon>Bacillota</taxon>
        <taxon>Clostridia</taxon>
        <taxon>Eubacteriales</taxon>
        <taxon>Heliobacteriaceae</taxon>
        <taxon>Heliorestis</taxon>
    </lineage>
</organism>
<dbReference type="PANTHER" id="PTHR42872:SF6">
    <property type="entry name" value="PROTEIN-GLUTAMATE METHYLESTERASE_PROTEIN-GLUTAMINE GLUTAMINASE"/>
    <property type="match status" value="1"/>
</dbReference>
<dbReference type="EC" id="3.1.1.61" evidence="2"/>
<proteinExistence type="predicted"/>
<evidence type="ECO:0000313" key="7">
    <source>
        <dbReference type="Proteomes" id="UP000468766"/>
    </source>
</evidence>
<evidence type="ECO:0000256" key="4">
    <source>
        <dbReference type="PROSITE-ProRule" id="PRU00050"/>
    </source>
</evidence>
<sequence length="214" mass="23193">MDRYAPSFVIVPTKGALNKVQLSSPSIIAIGASTGGPVVFLNILRALPKRFPVPILAVQHVADGFITSFVEWLQPNCKIRIKIAQEGEKIQAGTVYFAPEDKHLHVTAKGIIRISTAPPIAGHRPSIDETFNSLQKNFSPHCWAFLLTGMGKDGAKGLKALREEGCYTAVQDPASSVIYGMPGEALRLNGAVEILHPTIMVERLLALAEKKPTF</sequence>
<gene>
    <name evidence="6" type="ORF">F9B85_02455</name>
</gene>
<dbReference type="OrthoDB" id="9793421at2"/>
<dbReference type="SUPFAM" id="SSF52738">
    <property type="entry name" value="Methylesterase CheB, C-terminal domain"/>
    <property type="match status" value="1"/>
</dbReference>
<evidence type="ECO:0000259" key="5">
    <source>
        <dbReference type="PROSITE" id="PS50122"/>
    </source>
</evidence>